<dbReference type="EMBL" id="JAIWYP010000005">
    <property type="protein sequence ID" value="KAH3820219.1"/>
    <property type="molecule type" value="Genomic_DNA"/>
</dbReference>
<evidence type="ECO:0000313" key="2">
    <source>
        <dbReference type="Proteomes" id="UP000828390"/>
    </source>
</evidence>
<keyword evidence="2" id="KW-1185">Reference proteome</keyword>
<gene>
    <name evidence="1" type="ORF">DPMN_121963</name>
</gene>
<sequence length="72" mass="8008">MHIDITGETALLPVVKKINTAVKLALQIPEDLTSDDICVVKAHDMWTVGDENINHSSVTKQRMSHQTKNITL</sequence>
<reference evidence="1" key="2">
    <citation type="submission" date="2020-11" db="EMBL/GenBank/DDBJ databases">
        <authorList>
            <person name="McCartney M.A."/>
            <person name="Auch B."/>
            <person name="Kono T."/>
            <person name="Mallez S."/>
            <person name="Becker A."/>
            <person name="Gohl D.M."/>
            <person name="Silverstein K.A.T."/>
            <person name="Koren S."/>
            <person name="Bechman K.B."/>
            <person name="Herman A."/>
            <person name="Abrahante J.E."/>
            <person name="Garbe J."/>
        </authorList>
    </citation>
    <scope>NUCLEOTIDE SEQUENCE</scope>
    <source>
        <strain evidence="1">Duluth1</strain>
        <tissue evidence="1">Whole animal</tissue>
    </source>
</reference>
<reference evidence="1" key="1">
    <citation type="journal article" date="2019" name="bioRxiv">
        <title>The Genome of the Zebra Mussel, Dreissena polymorpha: A Resource for Invasive Species Research.</title>
        <authorList>
            <person name="McCartney M.A."/>
            <person name="Auch B."/>
            <person name="Kono T."/>
            <person name="Mallez S."/>
            <person name="Zhang Y."/>
            <person name="Obille A."/>
            <person name="Becker A."/>
            <person name="Abrahante J.E."/>
            <person name="Garbe J."/>
            <person name="Badalamenti J.P."/>
            <person name="Herman A."/>
            <person name="Mangelson H."/>
            <person name="Liachko I."/>
            <person name="Sullivan S."/>
            <person name="Sone E.D."/>
            <person name="Koren S."/>
            <person name="Silverstein K.A.T."/>
            <person name="Beckman K.B."/>
            <person name="Gohl D.M."/>
        </authorList>
    </citation>
    <scope>NUCLEOTIDE SEQUENCE</scope>
    <source>
        <strain evidence="1">Duluth1</strain>
        <tissue evidence="1">Whole animal</tissue>
    </source>
</reference>
<accession>A0A9D4JRJ2</accession>
<name>A0A9D4JRJ2_DREPO</name>
<protein>
    <submittedName>
        <fullName evidence="1">Uncharacterized protein</fullName>
    </submittedName>
</protein>
<organism evidence="1 2">
    <name type="scientific">Dreissena polymorpha</name>
    <name type="common">Zebra mussel</name>
    <name type="synonym">Mytilus polymorpha</name>
    <dbReference type="NCBI Taxonomy" id="45954"/>
    <lineage>
        <taxon>Eukaryota</taxon>
        <taxon>Metazoa</taxon>
        <taxon>Spiralia</taxon>
        <taxon>Lophotrochozoa</taxon>
        <taxon>Mollusca</taxon>
        <taxon>Bivalvia</taxon>
        <taxon>Autobranchia</taxon>
        <taxon>Heteroconchia</taxon>
        <taxon>Euheterodonta</taxon>
        <taxon>Imparidentia</taxon>
        <taxon>Neoheterodontei</taxon>
        <taxon>Myida</taxon>
        <taxon>Dreissenoidea</taxon>
        <taxon>Dreissenidae</taxon>
        <taxon>Dreissena</taxon>
    </lineage>
</organism>
<proteinExistence type="predicted"/>
<comment type="caution">
    <text evidence="1">The sequence shown here is derived from an EMBL/GenBank/DDBJ whole genome shotgun (WGS) entry which is preliminary data.</text>
</comment>
<dbReference type="Proteomes" id="UP000828390">
    <property type="component" value="Unassembled WGS sequence"/>
</dbReference>
<dbReference type="AlphaFoldDB" id="A0A9D4JRJ2"/>
<evidence type="ECO:0000313" key="1">
    <source>
        <dbReference type="EMBL" id="KAH3820219.1"/>
    </source>
</evidence>